<dbReference type="EMBL" id="CAJNOH010000955">
    <property type="protein sequence ID" value="CAF1153989.1"/>
    <property type="molecule type" value="Genomic_DNA"/>
</dbReference>
<accession>A0A814T1Q9</accession>
<feature type="transmembrane region" description="Helical" evidence="1">
    <location>
        <begin position="55"/>
        <end position="74"/>
    </location>
</feature>
<feature type="transmembrane region" description="Helical" evidence="1">
    <location>
        <begin position="116"/>
        <end position="136"/>
    </location>
</feature>
<dbReference type="EMBL" id="CAJNOL010001640">
    <property type="protein sequence ID" value="CAF1395818.1"/>
    <property type="molecule type" value="Genomic_DNA"/>
</dbReference>
<feature type="transmembrane region" description="Helical" evidence="1">
    <location>
        <begin position="272"/>
        <end position="295"/>
    </location>
</feature>
<protein>
    <submittedName>
        <fullName evidence="2">Uncharacterized protein</fullName>
    </submittedName>
</protein>
<keyword evidence="1" id="KW-1133">Transmembrane helix</keyword>
<feature type="transmembrane region" description="Helical" evidence="1">
    <location>
        <begin position="29"/>
        <end position="49"/>
    </location>
</feature>
<feature type="transmembrane region" description="Helical" evidence="1">
    <location>
        <begin position="148"/>
        <end position="169"/>
    </location>
</feature>
<evidence type="ECO:0000313" key="3">
    <source>
        <dbReference type="EMBL" id="CAF1395818.1"/>
    </source>
</evidence>
<feature type="transmembrane region" description="Helical" evidence="1">
    <location>
        <begin position="86"/>
        <end position="104"/>
    </location>
</feature>
<dbReference type="Proteomes" id="UP000663854">
    <property type="component" value="Unassembled WGS sequence"/>
</dbReference>
<comment type="caution">
    <text evidence="2">The sequence shown here is derived from an EMBL/GenBank/DDBJ whole genome shotgun (WGS) entry which is preliminary data.</text>
</comment>
<evidence type="ECO:0000313" key="4">
    <source>
        <dbReference type="Proteomes" id="UP000663854"/>
    </source>
</evidence>
<sequence length="342" mass="38699">MKLFYNDKATKLSSLTRIFHKLYHTIGPFNVWLIGLCILCLICITLFSLIESWTIFFYLTLAPYLIILTWSLPLTRIGSWKAFTSIIHRLCGILSLLLPMGLIIYNSWTNEHPPRYLYFIAILSVTFNCIFGALLIPQRIPSFDIPTIRAFGVGVTLGLSFVGWSLVWYFGAQSWFAPFGYVCAIYSFITCLFAWNDSIQHIYTNMTNPFPFKSVHPKLQEVTVTPSSAAVVFTVTLTAIFSLTTLLQWHYLYCGSNGMILRHELFPSYTKYSAYLALLAAVANNFGTFAGTLVVQQKVSSFWGAFFNAIGLLIPVVGILSFQLRVPHENTLYSILLNKCST</sequence>
<gene>
    <name evidence="3" type="ORF">JXQ802_LOCUS34453</name>
    <name evidence="2" type="ORF">PYM288_LOCUS22380</name>
</gene>
<dbReference type="AlphaFoldDB" id="A0A814T1Q9"/>
<reference evidence="2" key="1">
    <citation type="submission" date="2021-02" db="EMBL/GenBank/DDBJ databases">
        <authorList>
            <person name="Nowell W R."/>
        </authorList>
    </citation>
    <scope>NUCLEOTIDE SEQUENCE</scope>
</reference>
<evidence type="ECO:0000313" key="2">
    <source>
        <dbReference type="EMBL" id="CAF1153989.1"/>
    </source>
</evidence>
<evidence type="ECO:0000256" key="1">
    <source>
        <dbReference type="SAM" id="Phobius"/>
    </source>
</evidence>
<keyword evidence="1" id="KW-0472">Membrane</keyword>
<evidence type="ECO:0000313" key="5">
    <source>
        <dbReference type="Proteomes" id="UP000663870"/>
    </source>
</evidence>
<keyword evidence="5" id="KW-1185">Reference proteome</keyword>
<keyword evidence="1" id="KW-0812">Transmembrane</keyword>
<feature type="transmembrane region" description="Helical" evidence="1">
    <location>
        <begin position="175"/>
        <end position="195"/>
    </location>
</feature>
<name>A0A814T1Q9_9BILA</name>
<feature type="transmembrane region" description="Helical" evidence="1">
    <location>
        <begin position="228"/>
        <end position="252"/>
    </location>
</feature>
<dbReference type="Proteomes" id="UP000663870">
    <property type="component" value="Unassembled WGS sequence"/>
</dbReference>
<feature type="transmembrane region" description="Helical" evidence="1">
    <location>
        <begin position="302"/>
        <end position="324"/>
    </location>
</feature>
<proteinExistence type="predicted"/>
<organism evidence="2 4">
    <name type="scientific">Rotaria sordida</name>
    <dbReference type="NCBI Taxonomy" id="392033"/>
    <lineage>
        <taxon>Eukaryota</taxon>
        <taxon>Metazoa</taxon>
        <taxon>Spiralia</taxon>
        <taxon>Gnathifera</taxon>
        <taxon>Rotifera</taxon>
        <taxon>Eurotatoria</taxon>
        <taxon>Bdelloidea</taxon>
        <taxon>Philodinida</taxon>
        <taxon>Philodinidae</taxon>
        <taxon>Rotaria</taxon>
    </lineage>
</organism>